<dbReference type="AlphaFoldDB" id="A0A8H9LLX3"/>
<evidence type="ECO:0000313" key="3">
    <source>
        <dbReference type="EMBL" id="GGU71794.1"/>
    </source>
</evidence>
<name>A0A8H9LLX3_KITAU</name>
<dbReference type="InterPro" id="IPR002372">
    <property type="entry name" value="PQQ_rpt_dom"/>
</dbReference>
<comment type="caution">
    <text evidence="3">The sequence shown here is derived from an EMBL/GenBank/DDBJ whole genome shotgun (WGS) entry which is preliminary data.</text>
</comment>
<reference evidence="3" key="1">
    <citation type="journal article" date="2014" name="Int. J. Syst. Evol. Microbiol.">
        <title>Complete genome sequence of Corynebacterium casei LMG S-19264T (=DSM 44701T), isolated from a smear-ripened cheese.</title>
        <authorList>
            <consortium name="US DOE Joint Genome Institute (JGI-PGF)"/>
            <person name="Walter F."/>
            <person name="Albersmeier A."/>
            <person name="Kalinowski J."/>
            <person name="Ruckert C."/>
        </authorList>
    </citation>
    <scope>NUCLEOTIDE SEQUENCE</scope>
    <source>
        <strain evidence="3">JCM 4434</strain>
    </source>
</reference>
<dbReference type="Gene3D" id="2.130.10.10">
    <property type="entry name" value="YVTN repeat-like/Quinoprotein amine dehydrogenase"/>
    <property type="match status" value="1"/>
</dbReference>
<feature type="region of interest" description="Disordered" evidence="1">
    <location>
        <begin position="1"/>
        <end position="60"/>
    </location>
</feature>
<accession>A0A8H9LLX3</accession>
<sequence length="456" mass="47752">MVRGPFDILRASGGAEAAGGGSEDRMKSSEGPVQEASWQWDGEADDAAGAPGDVIGGGGDGPRLSRRGLLVGAGALTLGGAAWAVTGAQGGGPAPRPRPTSVAGPTPLWTYRGPEAMTPERLMVPPDRPVSLSRAGLQVLDPADGGPKRLLSFDPPPPKDWPSDLERPAGNVAVQRDYLYTSASRGHLDAHHLTDPAADWSLPLPDDLQGGLQLTAVDAGVLYGCVLGWPRADSTVPSSRLFAVRLEERSLLWSVAVDRQERPVAHEHLGNQLACVRSLGTGSELVVRDSATGRELWTAPGGGDLSWCTAVGRSFLVPDGSGGVRLLGADGKPGWTRSPARGESWRALPPVPDAVRVLVPRDDGVVTCLETVNGRVLWSCKLPFLLDLRSRPLLHEGTLYVPGPAAGGVGAIHAATGVLGWTFRDSGPGRDVWSLASDGERLYAGHDEVLHALPLT</sequence>
<dbReference type="Pfam" id="PF13360">
    <property type="entry name" value="PQQ_2"/>
    <property type="match status" value="1"/>
</dbReference>
<dbReference type="EMBL" id="BMUB01000004">
    <property type="protein sequence ID" value="GGU71794.1"/>
    <property type="molecule type" value="Genomic_DNA"/>
</dbReference>
<dbReference type="SUPFAM" id="SSF50998">
    <property type="entry name" value="Quinoprotein alcohol dehydrogenase-like"/>
    <property type="match status" value="1"/>
</dbReference>
<evidence type="ECO:0000313" key="4">
    <source>
        <dbReference type="Proteomes" id="UP000610124"/>
    </source>
</evidence>
<dbReference type="Proteomes" id="UP000610124">
    <property type="component" value="Unassembled WGS sequence"/>
</dbReference>
<organism evidence="3 4">
    <name type="scientific">Kitasatospora aureofaciens</name>
    <name type="common">Streptomyces aureofaciens</name>
    <dbReference type="NCBI Taxonomy" id="1894"/>
    <lineage>
        <taxon>Bacteria</taxon>
        <taxon>Bacillati</taxon>
        <taxon>Actinomycetota</taxon>
        <taxon>Actinomycetes</taxon>
        <taxon>Kitasatosporales</taxon>
        <taxon>Streptomycetaceae</taxon>
        <taxon>Kitasatospora</taxon>
    </lineage>
</organism>
<reference evidence="3" key="2">
    <citation type="submission" date="2020-09" db="EMBL/GenBank/DDBJ databases">
        <authorList>
            <person name="Sun Q."/>
            <person name="Ohkuma M."/>
        </authorList>
    </citation>
    <scope>NUCLEOTIDE SEQUENCE</scope>
    <source>
        <strain evidence="3">JCM 4434</strain>
    </source>
</reference>
<proteinExistence type="predicted"/>
<dbReference type="InterPro" id="IPR015943">
    <property type="entry name" value="WD40/YVTN_repeat-like_dom_sf"/>
</dbReference>
<feature type="domain" description="Pyrrolo-quinoline quinone repeat" evidence="2">
    <location>
        <begin position="322"/>
        <end position="445"/>
    </location>
</feature>
<dbReference type="InterPro" id="IPR011047">
    <property type="entry name" value="Quinoprotein_ADH-like_sf"/>
</dbReference>
<protein>
    <recommendedName>
        <fullName evidence="2">Pyrrolo-quinoline quinone repeat domain-containing protein</fullName>
    </recommendedName>
</protein>
<evidence type="ECO:0000256" key="1">
    <source>
        <dbReference type="SAM" id="MobiDB-lite"/>
    </source>
</evidence>
<gene>
    <name evidence="3" type="ORF">GCM10010502_24620</name>
</gene>
<evidence type="ECO:0000259" key="2">
    <source>
        <dbReference type="Pfam" id="PF13360"/>
    </source>
</evidence>